<evidence type="ECO:0000313" key="2">
    <source>
        <dbReference type="Proteomes" id="UP000321532"/>
    </source>
</evidence>
<dbReference type="EMBL" id="BJYS01000025">
    <property type="protein sequence ID" value="GEO05640.1"/>
    <property type="molecule type" value="Genomic_DNA"/>
</dbReference>
<keyword evidence="2" id="KW-1185">Reference proteome</keyword>
<accession>A0A512B100</accession>
<dbReference type="AlphaFoldDB" id="A0A512B100"/>
<evidence type="ECO:0000313" key="1">
    <source>
        <dbReference type="EMBL" id="GEO05640.1"/>
    </source>
</evidence>
<gene>
    <name evidence="1" type="ORF">AAE02nite_33040</name>
</gene>
<proteinExistence type="predicted"/>
<name>A0A512B100_9BACT</name>
<dbReference type="OrthoDB" id="8442276at2"/>
<sequence length="191" mass="21467">MNNRNSLTSELTSAQREELLGALKTRFEKNKNRHPGLAWADVQARLEANPEKLWSLSQMEITGGEPDVVGLDKKTGEYIFYDCAAESPKGRRSVCYDREGLESRKEHKPKNNAVDMAVAMGIELLTEGKYRELQQLGNFDAKTSSWLKTPAAIRELGGAIFADFRYGQVFVYHNGAQSYYAARAFRGALRV</sequence>
<reference evidence="1 2" key="1">
    <citation type="submission" date="2019-07" db="EMBL/GenBank/DDBJ databases">
        <title>Whole genome shotgun sequence of Adhaeribacter aerolatus NBRC 106133.</title>
        <authorList>
            <person name="Hosoyama A."/>
            <person name="Uohara A."/>
            <person name="Ohji S."/>
            <person name="Ichikawa N."/>
        </authorList>
    </citation>
    <scope>NUCLEOTIDE SEQUENCE [LARGE SCALE GENOMIC DNA]</scope>
    <source>
        <strain evidence="1 2">NBRC 106133</strain>
    </source>
</reference>
<dbReference type="Proteomes" id="UP000321532">
    <property type="component" value="Unassembled WGS sequence"/>
</dbReference>
<organism evidence="1 2">
    <name type="scientific">Adhaeribacter aerolatus</name>
    <dbReference type="NCBI Taxonomy" id="670289"/>
    <lineage>
        <taxon>Bacteria</taxon>
        <taxon>Pseudomonadati</taxon>
        <taxon>Bacteroidota</taxon>
        <taxon>Cytophagia</taxon>
        <taxon>Cytophagales</taxon>
        <taxon>Hymenobacteraceae</taxon>
        <taxon>Adhaeribacter</taxon>
    </lineage>
</organism>
<evidence type="ECO:0008006" key="3">
    <source>
        <dbReference type="Google" id="ProtNLM"/>
    </source>
</evidence>
<dbReference type="InterPro" id="IPR025352">
    <property type="entry name" value="DUF4256"/>
</dbReference>
<comment type="caution">
    <text evidence="1">The sequence shown here is derived from an EMBL/GenBank/DDBJ whole genome shotgun (WGS) entry which is preliminary data.</text>
</comment>
<protein>
    <recommendedName>
        <fullName evidence="3">DUF4256 domain-containing protein</fullName>
    </recommendedName>
</protein>
<dbReference type="RefSeq" id="WP_146900044.1">
    <property type="nucleotide sequence ID" value="NZ_BJYS01000025.1"/>
</dbReference>
<dbReference type="Pfam" id="PF14066">
    <property type="entry name" value="DUF4256"/>
    <property type="match status" value="1"/>
</dbReference>